<proteinExistence type="predicted"/>
<evidence type="ECO:0000313" key="1">
    <source>
        <dbReference type="Proteomes" id="UP000887580"/>
    </source>
</evidence>
<reference evidence="2" key="1">
    <citation type="submission" date="2022-11" db="UniProtKB">
        <authorList>
            <consortium name="WormBaseParasite"/>
        </authorList>
    </citation>
    <scope>IDENTIFICATION</scope>
</reference>
<accession>A0AC35F7M9</accession>
<organism evidence="1 2">
    <name type="scientific">Panagrolaimus sp. PS1159</name>
    <dbReference type="NCBI Taxonomy" id="55785"/>
    <lineage>
        <taxon>Eukaryota</taxon>
        <taxon>Metazoa</taxon>
        <taxon>Ecdysozoa</taxon>
        <taxon>Nematoda</taxon>
        <taxon>Chromadorea</taxon>
        <taxon>Rhabditida</taxon>
        <taxon>Tylenchina</taxon>
        <taxon>Panagrolaimomorpha</taxon>
        <taxon>Panagrolaimoidea</taxon>
        <taxon>Panagrolaimidae</taxon>
        <taxon>Panagrolaimus</taxon>
    </lineage>
</organism>
<evidence type="ECO:0000313" key="2">
    <source>
        <dbReference type="WBParaSite" id="PS1159_v2.g14637.t1"/>
    </source>
</evidence>
<dbReference type="WBParaSite" id="PS1159_v2.g14637.t1">
    <property type="protein sequence ID" value="PS1159_v2.g14637.t1"/>
    <property type="gene ID" value="PS1159_v2.g14637"/>
</dbReference>
<name>A0AC35F7M9_9BILA</name>
<dbReference type="Proteomes" id="UP000887580">
    <property type="component" value="Unplaced"/>
</dbReference>
<protein>
    <submittedName>
        <fullName evidence="2">Peptidase metallopeptidase domain-containing protein</fullName>
    </submittedName>
</protein>
<sequence>MIIKNLIIFLYFISSLNAFYLTDYSKSREKRAVLDAAIAYLKQYDYITDKQLASPYKDKYLIDGLKRCQKLLGLKPTGQIDPETVKKISEPRCGRSDIYNVRNSELIPWKNQTITYSLVTRSTRFSHDDLKRTMREIFDAWSDHIPRQFQEVTTEAAADIKIRFGKREHGDGKPFDGEGGILAHATITGILHFDDDDLFKRYARSDSIIDAAKIKDMFWVALHEAGHVLGLDHISDNPSIMAPIYFTSMDSNGNYIEPSLVETDITKVQSIYGGKQRPKIDTNHVANGSPFTAYAMVQKDREYLRSITFEFFQNAQKCNSFLKNNCNEFKVLANWNMTEIPSGTPFTEIVSGAFKAFNPGASSNQMVYVTIFTHDIATGSVVKIVDAYEIMSDRGVVISADNKLYDATTGKMWIDLKGIDHSRRPKNV</sequence>